<evidence type="ECO:0000313" key="2">
    <source>
        <dbReference type="EMBL" id="MXO81813.1"/>
    </source>
</evidence>
<dbReference type="GO" id="GO:0003677">
    <property type="term" value="F:DNA binding"/>
    <property type="evidence" value="ECO:0007669"/>
    <property type="project" value="InterPro"/>
</dbReference>
<dbReference type="Pfam" id="PF00239">
    <property type="entry name" value="Resolvase"/>
    <property type="match status" value="1"/>
</dbReference>
<keyword evidence="3" id="KW-1185">Reference proteome</keyword>
<organism evidence="2 3">
    <name type="scientific">Pontixanthobacter aestiaquae</name>
    <dbReference type="NCBI Taxonomy" id="1509367"/>
    <lineage>
        <taxon>Bacteria</taxon>
        <taxon>Pseudomonadati</taxon>
        <taxon>Pseudomonadota</taxon>
        <taxon>Alphaproteobacteria</taxon>
        <taxon>Sphingomonadales</taxon>
        <taxon>Erythrobacteraceae</taxon>
        <taxon>Pontixanthobacter</taxon>
    </lineage>
</organism>
<sequence length="62" mass="6740">MRFKYLIQSGVDTESSTGKLVIRILGAVACIETDIRRERRLEGIQKAKAAGKVASSLSQMAS</sequence>
<dbReference type="GO" id="GO:0000150">
    <property type="term" value="F:DNA strand exchange activity"/>
    <property type="evidence" value="ECO:0007669"/>
    <property type="project" value="InterPro"/>
</dbReference>
<evidence type="ECO:0000313" key="3">
    <source>
        <dbReference type="Proteomes" id="UP000460290"/>
    </source>
</evidence>
<dbReference type="SUPFAM" id="SSF53041">
    <property type="entry name" value="Resolvase-like"/>
    <property type="match status" value="1"/>
</dbReference>
<dbReference type="EMBL" id="WTYZ01000001">
    <property type="protein sequence ID" value="MXO81813.1"/>
    <property type="molecule type" value="Genomic_DNA"/>
</dbReference>
<reference evidence="2 3" key="1">
    <citation type="submission" date="2019-12" db="EMBL/GenBank/DDBJ databases">
        <title>Genomic-based taxomic classification of the family Erythrobacteraceae.</title>
        <authorList>
            <person name="Xu L."/>
        </authorList>
    </citation>
    <scope>NUCLEOTIDE SEQUENCE [LARGE SCALE GENOMIC DNA]</scope>
    <source>
        <strain evidence="2 3">KCTC 42006</strain>
    </source>
</reference>
<comment type="caution">
    <text evidence="2">The sequence shown here is derived from an EMBL/GenBank/DDBJ whole genome shotgun (WGS) entry which is preliminary data.</text>
</comment>
<dbReference type="AlphaFoldDB" id="A0A844Z4W5"/>
<accession>A0A844Z4W5</accession>
<dbReference type="Proteomes" id="UP000460290">
    <property type="component" value="Unassembled WGS sequence"/>
</dbReference>
<dbReference type="Gene3D" id="3.40.50.1390">
    <property type="entry name" value="Resolvase, N-terminal catalytic domain"/>
    <property type="match status" value="1"/>
</dbReference>
<evidence type="ECO:0000259" key="1">
    <source>
        <dbReference type="PROSITE" id="PS51736"/>
    </source>
</evidence>
<dbReference type="OrthoDB" id="114045at2"/>
<name>A0A844Z4W5_9SPHN</name>
<feature type="domain" description="Resolvase/invertase-type recombinase catalytic" evidence="1">
    <location>
        <begin position="1"/>
        <end position="51"/>
    </location>
</feature>
<proteinExistence type="predicted"/>
<protein>
    <recommendedName>
        <fullName evidence="1">Resolvase/invertase-type recombinase catalytic domain-containing protein</fullName>
    </recommendedName>
</protein>
<dbReference type="InterPro" id="IPR006119">
    <property type="entry name" value="Resolv_N"/>
</dbReference>
<dbReference type="PROSITE" id="PS51736">
    <property type="entry name" value="RECOMBINASES_3"/>
    <property type="match status" value="1"/>
</dbReference>
<dbReference type="InterPro" id="IPR036162">
    <property type="entry name" value="Resolvase-like_N_sf"/>
</dbReference>
<gene>
    <name evidence="2" type="ORF">GRI35_00310</name>
</gene>
<dbReference type="RefSeq" id="WP_160612177.1">
    <property type="nucleotide sequence ID" value="NZ_JAUFQM010000001.1"/>
</dbReference>